<dbReference type="InterPro" id="IPR015943">
    <property type="entry name" value="WD40/YVTN_repeat-like_dom_sf"/>
</dbReference>
<keyword evidence="2" id="KW-0732">Signal</keyword>
<dbReference type="EMBL" id="CP114014">
    <property type="protein sequence ID" value="XAY07801.1"/>
    <property type="molecule type" value="Genomic_DNA"/>
</dbReference>
<feature type="signal peptide" evidence="2">
    <location>
        <begin position="1"/>
        <end position="26"/>
    </location>
</feature>
<dbReference type="RefSeq" id="WP_354698992.1">
    <property type="nucleotide sequence ID" value="NZ_CP114014.1"/>
</dbReference>
<evidence type="ECO:0000256" key="1">
    <source>
        <dbReference type="SAM" id="MobiDB-lite"/>
    </source>
</evidence>
<proteinExistence type="predicted"/>
<organism evidence="3">
    <name type="scientific">Paraconexibacter sp. AEG42_29</name>
    <dbReference type="NCBI Taxonomy" id="2997339"/>
    <lineage>
        <taxon>Bacteria</taxon>
        <taxon>Bacillati</taxon>
        <taxon>Actinomycetota</taxon>
        <taxon>Thermoleophilia</taxon>
        <taxon>Solirubrobacterales</taxon>
        <taxon>Paraconexibacteraceae</taxon>
        <taxon>Paraconexibacter</taxon>
    </lineage>
</organism>
<name>A0AAU7B1R5_9ACTN</name>
<evidence type="ECO:0008006" key="4">
    <source>
        <dbReference type="Google" id="ProtNLM"/>
    </source>
</evidence>
<dbReference type="KEGG" id="parq:DSM112329_04692"/>
<sequence>MGVGRRLSVLVVVVAALGALPSVAGAQIASPLTLPTNDLEGTLGLLGGQTPVPEPVQQNEPELKPVPAAECDAASQPLAGMQGRVTLKDTQSREADRGWTCNVSVVSRHPTPGGFRVWRYVDRNGHKCAFYDTSLLTSLNVVSLIAGPGQGVVVLDMSDPAKPVETARLTTVAMLAPHESLNLNEKRGLLAAELGTAGTAPGIMAIYDVGDDCRRPVLQSEYLAGPVGHESGFSPDGNTFWIGGAQGIIAVDVTNPKLPHTVRTINIPSHGVNLSADGNTLYQTNAIDGGIGLLDVSDIQARKTNPIVKEISRLSWKTTSIPQNSNPVTIGGKPYLLEYDEFAFRFNPLTLDNLAGAARLIDISDPKKPRVTSNLRLEVNMPDSHAKASGDPSFVPGSQTSYGAHYCNVPREVDPQIAACSFLNSGLRIFDIRDPEKPREIAYFIAPLKTSNGSKAAAAFAQPAFDPARREVYYSDATSGFWSVKLRDELWPNPTGMPSKKACASRRSVTIRVRRPTKGRITRVVATLGGKQLKVRSVGGRRVVTVNLAGRPRGTTRVRITVRTSTGRTYSDTRTYRLCGAR</sequence>
<protein>
    <recommendedName>
        <fullName evidence="4">YncE family protein</fullName>
    </recommendedName>
</protein>
<evidence type="ECO:0000256" key="2">
    <source>
        <dbReference type="SAM" id="SignalP"/>
    </source>
</evidence>
<dbReference type="AlphaFoldDB" id="A0AAU7B1R5"/>
<dbReference type="SUPFAM" id="SSF75011">
    <property type="entry name" value="3-carboxy-cis,cis-mucoante lactonizing enzyme"/>
    <property type="match status" value="1"/>
</dbReference>
<feature type="region of interest" description="Disordered" evidence="1">
    <location>
        <begin position="43"/>
        <end position="62"/>
    </location>
</feature>
<feature type="chain" id="PRO_5043840076" description="YncE family protein" evidence="2">
    <location>
        <begin position="27"/>
        <end position="582"/>
    </location>
</feature>
<accession>A0AAU7B1R5</accession>
<reference evidence="3" key="1">
    <citation type="submission" date="2022-12" db="EMBL/GenBank/DDBJ databases">
        <title>Paraconexibacter alkalitolerans sp. nov. and Baekduia alba sp. nov., isolated from soil and emended description of the genera Paraconexibacter (Chun et al., 2020) and Baekduia (An et al., 2020).</title>
        <authorList>
            <person name="Vieira S."/>
            <person name="Huber K.J."/>
            <person name="Geppert A."/>
            <person name="Wolf J."/>
            <person name="Neumann-Schaal M."/>
            <person name="Muesken M."/>
            <person name="Overmann J."/>
        </authorList>
    </citation>
    <scope>NUCLEOTIDE SEQUENCE</scope>
    <source>
        <strain evidence="3">AEG42_29</strain>
    </source>
</reference>
<evidence type="ECO:0000313" key="3">
    <source>
        <dbReference type="EMBL" id="XAY07801.1"/>
    </source>
</evidence>
<gene>
    <name evidence="3" type="ORF">DSM112329_04692</name>
</gene>
<dbReference type="Gene3D" id="2.130.10.10">
    <property type="entry name" value="YVTN repeat-like/Quinoprotein amine dehydrogenase"/>
    <property type="match status" value="1"/>
</dbReference>